<evidence type="ECO:0000313" key="2">
    <source>
        <dbReference type="Proteomes" id="UP000036334"/>
    </source>
</evidence>
<proteinExistence type="predicted"/>
<dbReference type="Gene3D" id="3.20.20.70">
    <property type="entry name" value="Aldolase class I"/>
    <property type="match status" value="1"/>
</dbReference>
<gene>
    <name evidence="1" type="ORF">ABH38_18545</name>
</gene>
<keyword evidence="2" id="KW-1185">Reference proteome</keyword>
<dbReference type="STRING" id="1202450.B586_13840"/>
<comment type="caution">
    <text evidence="1">The sequence shown here is derived from an EMBL/GenBank/DDBJ whole genome shotgun (WGS) entry which is preliminary data.</text>
</comment>
<organism evidence="1 2">
    <name type="scientific">Mycobacterium haemophilum</name>
    <dbReference type="NCBI Taxonomy" id="29311"/>
    <lineage>
        <taxon>Bacteria</taxon>
        <taxon>Bacillati</taxon>
        <taxon>Actinomycetota</taxon>
        <taxon>Actinomycetes</taxon>
        <taxon>Mycobacteriales</taxon>
        <taxon>Mycobacteriaceae</taxon>
        <taxon>Mycobacterium</taxon>
    </lineage>
</organism>
<dbReference type="Proteomes" id="UP000036334">
    <property type="component" value="Unassembled WGS sequence"/>
</dbReference>
<dbReference type="PATRIC" id="fig|29311.18.peg.2931"/>
<accession>A0A0I9TXM0</accession>
<protein>
    <submittedName>
        <fullName evidence="1">Uncharacterized protein</fullName>
    </submittedName>
</protein>
<dbReference type="EMBL" id="LDPR01000025">
    <property type="protein sequence ID" value="KLO34504.1"/>
    <property type="molecule type" value="Genomic_DNA"/>
</dbReference>
<dbReference type="SUPFAM" id="SSF51569">
    <property type="entry name" value="Aldolase"/>
    <property type="match status" value="1"/>
</dbReference>
<name>A0A0I9TXM0_9MYCO</name>
<sequence length="62" mass="6224">MTIDAGLPVIVGVSDVTTAKTIRRAKHAQQASADAVTMLPVSYSVAAGCASATGATCCWLEG</sequence>
<evidence type="ECO:0000313" key="1">
    <source>
        <dbReference type="EMBL" id="KLO34504.1"/>
    </source>
</evidence>
<dbReference type="InterPro" id="IPR013785">
    <property type="entry name" value="Aldolase_TIM"/>
</dbReference>
<reference evidence="1 2" key="1">
    <citation type="submission" date="2015-05" db="EMBL/GenBank/DDBJ databases">
        <title>Genome sequence of Mycobacterium haemophilum.</title>
        <authorList>
            <person name="Greninger A.L."/>
            <person name="Cunningham G."/>
            <person name="Miller S."/>
        </authorList>
    </citation>
    <scope>NUCLEOTIDE SEQUENCE [LARGE SCALE GENOMIC DNA]</scope>
    <source>
        <strain evidence="2">UC1</strain>
    </source>
</reference>
<dbReference type="AlphaFoldDB" id="A0A0I9TXM0"/>